<dbReference type="Proteomes" id="UP000248410">
    <property type="component" value="Chromosome"/>
</dbReference>
<dbReference type="AlphaFoldDB" id="A0A2U9INA0"/>
<accession>A0A2U9INA0</accession>
<protein>
    <submittedName>
        <fullName evidence="1">Uncharacterized protein</fullName>
    </submittedName>
</protein>
<organism evidence="1 2">
    <name type="scientific">Acidianus sulfidivorans JP7</name>
    <dbReference type="NCBI Taxonomy" id="619593"/>
    <lineage>
        <taxon>Archaea</taxon>
        <taxon>Thermoproteota</taxon>
        <taxon>Thermoprotei</taxon>
        <taxon>Sulfolobales</taxon>
        <taxon>Sulfolobaceae</taxon>
        <taxon>Acidianus</taxon>
    </lineage>
</organism>
<name>A0A2U9INA0_9CREN</name>
<gene>
    <name evidence="1" type="ORF">DFR86_08040</name>
</gene>
<reference evidence="1 2" key="1">
    <citation type="submission" date="2018-05" db="EMBL/GenBank/DDBJ databases">
        <title>Complete Genome Sequences of Extremely Thermoacidophilic, Metal-Mobilizing Type-Strain Members of the Archaeal Family Sulfolobaceae: Acidianus brierleyi DSM-1651T, Acidianus sulfidivorans DSM-18786T, Metallosphaera hakonensis DSM-7519T, and Metallosphaera prunae DSM-10039T.</title>
        <authorList>
            <person name="Counts J.A."/>
            <person name="Kelly R.M."/>
        </authorList>
    </citation>
    <scope>NUCLEOTIDE SEQUENCE [LARGE SCALE GENOMIC DNA]</scope>
    <source>
        <strain evidence="1 2">JP7</strain>
    </source>
</reference>
<proteinExistence type="predicted"/>
<evidence type="ECO:0000313" key="2">
    <source>
        <dbReference type="Proteomes" id="UP000248410"/>
    </source>
</evidence>
<dbReference type="KEGG" id="asul:DFR86_08040"/>
<dbReference type="EMBL" id="CP029288">
    <property type="protein sequence ID" value="AWR97503.1"/>
    <property type="molecule type" value="Genomic_DNA"/>
</dbReference>
<evidence type="ECO:0000313" key="1">
    <source>
        <dbReference type="EMBL" id="AWR97503.1"/>
    </source>
</evidence>
<sequence>MRVYIMALELENVNRKFLDKLGFKVQDKPIDGYEIAYRYIPINSVKEVILFKIENGKEIEIGSFSNKDNALDVAKALEKYPARVVEEILQTLK</sequence>
<keyword evidence="2" id="KW-1185">Reference proteome</keyword>